<dbReference type="RefSeq" id="WP_175104125.1">
    <property type="nucleotide sequence ID" value="NZ_CADIKM010000005.1"/>
</dbReference>
<dbReference type="FunFam" id="1.10.287.950:FF:000001">
    <property type="entry name" value="Methyl-accepting chemotaxis sensory transducer"/>
    <property type="match status" value="1"/>
</dbReference>
<comment type="similarity">
    <text evidence="7">Belongs to the methyl-accepting chemotaxis (MCP) protein family.</text>
</comment>
<gene>
    <name evidence="11" type="ORF">LMG28138_01499</name>
</gene>
<evidence type="ECO:0000256" key="4">
    <source>
        <dbReference type="ARBA" id="ARBA00022692"/>
    </source>
</evidence>
<proteinExistence type="inferred from homology"/>
<dbReference type="GO" id="GO:0006935">
    <property type="term" value="P:chemotaxis"/>
    <property type="evidence" value="ECO:0007669"/>
    <property type="project" value="TreeGrafter"/>
</dbReference>
<organism evidence="11 12">
    <name type="scientific">Pararobbsia alpina</name>
    <dbReference type="NCBI Taxonomy" id="621374"/>
    <lineage>
        <taxon>Bacteria</taxon>
        <taxon>Pseudomonadati</taxon>
        <taxon>Pseudomonadota</taxon>
        <taxon>Betaproteobacteria</taxon>
        <taxon>Burkholderiales</taxon>
        <taxon>Burkholderiaceae</taxon>
        <taxon>Pararobbsia</taxon>
    </lineage>
</organism>
<keyword evidence="12" id="KW-1185">Reference proteome</keyword>
<dbReference type="PROSITE" id="PS50111">
    <property type="entry name" value="CHEMOTAXIS_TRANSDUC_2"/>
    <property type="match status" value="1"/>
</dbReference>
<keyword evidence="4 9" id="KW-0812">Transmembrane</keyword>
<dbReference type="GO" id="GO:0005886">
    <property type="term" value="C:plasma membrane"/>
    <property type="evidence" value="ECO:0007669"/>
    <property type="project" value="UniProtKB-SubCell"/>
</dbReference>
<keyword evidence="2" id="KW-1003">Cell membrane</keyword>
<dbReference type="SMART" id="SM01049">
    <property type="entry name" value="Cache_2"/>
    <property type="match status" value="1"/>
</dbReference>
<name>A0A6S7B8I9_9BURK</name>
<keyword evidence="5 9" id="KW-1133">Transmembrane helix</keyword>
<feature type="transmembrane region" description="Helical" evidence="9">
    <location>
        <begin position="186"/>
        <end position="207"/>
    </location>
</feature>
<keyword evidence="3" id="KW-0488">Methylation</keyword>
<dbReference type="InterPro" id="IPR004089">
    <property type="entry name" value="MCPsignal_dom"/>
</dbReference>
<dbReference type="InterPro" id="IPR051310">
    <property type="entry name" value="MCP_chemotaxis"/>
</dbReference>
<evidence type="ECO:0000259" key="10">
    <source>
        <dbReference type="PROSITE" id="PS50111"/>
    </source>
</evidence>
<comment type="subcellular location">
    <subcellularLocation>
        <location evidence="1">Cell membrane</location>
        <topology evidence="1">Multi-pass membrane protein</topology>
    </subcellularLocation>
</comment>
<dbReference type="GO" id="GO:0007165">
    <property type="term" value="P:signal transduction"/>
    <property type="evidence" value="ECO:0007669"/>
    <property type="project" value="UniProtKB-KW"/>
</dbReference>
<dbReference type="SUPFAM" id="SSF58104">
    <property type="entry name" value="Methyl-accepting chemotaxis protein (MCP) signaling domain"/>
    <property type="match status" value="1"/>
</dbReference>
<dbReference type="Proteomes" id="UP000494115">
    <property type="component" value="Unassembled WGS sequence"/>
</dbReference>
<dbReference type="AlphaFoldDB" id="A0A6S7B8I9"/>
<keyword evidence="6 9" id="KW-0472">Membrane</keyword>
<dbReference type="Pfam" id="PF17200">
    <property type="entry name" value="sCache_2"/>
    <property type="match status" value="1"/>
</dbReference>
<evidence type="ECO:0000256" key="7">
    <source>
        <dbReference type="ARBA" id="ARBA00029447"/>
    </source>
</evidence>
<dbReference type="GO" id="GO:0004888">
    <property type="term" value="F:transmembrane signaling receptor activity"/>
    <property type="evidence" value="ECO:0007669"/>
    <property type="project" value="TreeGrafter"/>
</dbReference>
<evidence type="ECO:0000256" key="2">
    <source>
        <dbReference type="ARBA" id="ARBA00022475"/>
    </source>
</evidence>
<sequence length="553" mass="58748">MKLTFAQKLWLPLILSLVCLAGASIYNAYQTRGMRMDERKADLVHAAELAVNVAKTMDAQVASGALTKAEAQKRAMAIIGDMRFGQDGYFALFDPQFTVLMNPTQRQMVGRNILDYKDSDGGHPFRATLDVIKRDGQGFTVYPFPKPGQTAPSTKVAYNVIYQPWNWIFNTGVYVDDIDAAFRATLYQSLGILAVLAFALCAVVVVLNRGIVRSLGGEPSYAAEIANQIASNDLTAVVKTAPGDHSSLLFSMKRMQEQLAQTIGTIKLSADSIATATHQIAAGNLDLSQRTEEQAASLEETASSMEQLTSTVSQNADNASQANQLAAQAAHVAEEGGTVVSRVVETMEGINASSDKITNIVGIIEGIAFQTNILALNAAVEAARAGEQGRGFAVVASEVRSLAQRSSAAAKEIKELIHDSVQRVQAGAGHVREAGEKMREITHEIRRVTDIMGEITAASREQSKGIGQVNQAVTQMDVVTQQNAALVEQAAAAASSLESQAGDLKASVSMFRLGASHEAGATRAVAQTHAAAPARLRAPATAALKGPASHPFV</sequence>
<evidence type="ECO:0000256" key="1">
    <source>
        <dbReference type="ARBA" id="ARBA00004651"/>
    </source>
</evidence>
<evidence type="ECO:0000256" key="8">
    <source>
        <dbReference type="PROSITE-ProRule" id="PRU00284"/>
    </source>
</evidence>
<reference evidence="11 12" key="1">
    <citation type="submission" date="2020-04" db="EMBL/GenBank/DDBJ databases">
        <authorList>
            <person name="De Canck E."/>
        </authorList>
    </citation>
    <scope>NUCLEOTIDE SEQUENCE [LARGE SCALE GENOMIC DNA]</scope>
    <source>
        <strain evidence="11 12">LMG 28138</strain>
    </source>
</reference>
<accession>A0A6S7B8I9</accession>
<evidence type="ECO:0000313" key="12">
    <source>
        <dbReference type="Proteomes" id="UP000494115"/>
    </source>
</evidence>
<dbReference type="InterPro" id="IPR033480">
    <property type="entry name" value="sCache_2"/>
</dbReference>
<dbReference type="Gene3D" id="1.10.287.950">
    <property type="entry name" value="Methyl-accepting chemotaxis protein"/>
    <property type="match status" value="1"/>
</dbReference>
<dbReference type="PANTHER" id="PTHR43531:SF14">
    <property type="entry name" value="METHYL-ACCEPTING CHEMOTAXIS PROTEIN I-RELATED"/>
    <property type="match status" value="1"/>
</dbReference>
<dbReference type="PANTHER" id="PTHR43531">
    <property type="entry name" value="PROTEIN ICFG"/>
    <property type="match status" value="1"/>
</dbReference>
<evidence type="ECO:0000256" key="9">
    <source>
        <dbReference type="SAM" id="Phobius"/>
    </source>
</evidence>
<protein>
    <recommendedName>
        <fullName evidence="10">Methyl-accepting transducer domain-containing protein</fullName>
    </recommendedName>
</protein>
<evidence type="ECO:0000256" key="6">
    <source>
        <dbReference type="ARBA" id="ARBA00023136"/>
    </source>
</evidence>
<evidence type="ECO:0000256" key="5">
    <source>
        <dbReference type="ARBA" id="ARBA00022989"/>
    </source>
</evidence>
<evidence type="ECO:0000256" key="3">
    <source>
        <dbReference type="ARBA" id="ARBA00022481"/>
    </source>
</evidence>
<feature type="domain" description="Methyl-accepting transducer" evidence="10">
    <location>
        <begin position="269"/>
        <end position="498"/>
    </location>
</feature>
<evidence type="ECO:0000313" key="11">
    <source>
        <dbReference type="EMBL" id="CAB3782790.1"/>
    </source>
</evidence>
<dbReference type="Pfam" id="PF00015">
    <property type="entry name" value="MCPsignal"/>
    <property type="match status" value="1"/>
</dbReference>
<dbReference type="CDD" id="cd11386">
    <property type="entry name" value="MCP_signal"/>
    <property type="match status" value="1"/>
</dbReference>
<keyword evidence="8" id="KW-0807">Transducer</keyword>
<dbReference type="Gene3D" id="3.30.450.20">
    <property type="entry name" value="PAS domain"/>
    <property type="match status" value="1"/>
</dbReference>
<dbReference type="SMART" id="SM00283">
    <property type="entry name" value="MA"/>
    <property type="match status" value="1"/>
</dbReference>
<dbReference type="EMBL" id="CADIKM010000005">
    <property type="protein sequence ID" value="CAB3782790.1"/>
    <property type="molecule type" value="Genomic_DNA"/>
</dbReference>